<dbReference type="AlphaFoldDB" id="A0A6S6PPE8"/>
<dbReference type="GO" id="GO:0047804">
    <property type="term" value="F:cysteine-S-conjugate beta-lyase activity"/>
    <property type="evidence" value="ECO:0007669"/>
    <property type="project" value="InterPro"/>
</dbReference>
<dbReference type="InterPro" id="IPR015422">
    <property type="entry name" value="PyrdxlP-dep_Trfase_small"/>
</dbReference>
<dbReference type="PANTHER" id="PTHR43500">
    <property type="entry name" value="CYSTATHIONINE BETA-LYASE-RELATED"/>
    <property type="match status" value="1"/>
</dbReference>
<evidence type="ECO:0000313" key="8">
    <source>
        <dbReference type="EMBL" id="BCI68656.1"/>
    </source>
</evidence>
<evidence type="ECO:0000256" key="1">
    <source>
        <dbReference type="ARBA" id="ARBA00001933"/>
    </source>
</evidence>
<dbReference type="Pfam" id="PF01053">
    <property type="entry name" value="Cys_Met_Meta_PP"/>
    <property type="match status" value="1"/>
</dbReference>
<sequence>MTGEDRVAAGWERLNARLVKVGRPDVHDEAFRRTGTLVNAPVSRGSTVLFPDLDTMRRVGAERYEHTPIYGAMGSAVQHDLERAIAVIEEGRDTQIVSSGLAACTTALLTWTSSGGHCLLPDSCYGPTRRFADTMLRRFGVEATYYDPMISEDGLRQIMRPNTQVVFAESPGSHTFEVQDVPMLARVAHDGGARVLLDNTWGFGIFMPFTHGVDVSIQALTKYPGGHSDAILGAITVGSEEDWHMLRDAAIQLGQLAGPDDCWLTLRGLRSMGVRLARQARTAWKVACWLRDRGEVAQVLFPAFSDCPGHEFWERDFSGAGPLFTVVLTSGHDRAAMERMINGLRHFGIGASWGGYESLVLPTTGGVSRSLPNALPDGPAFRLAIGLDEAADLIADLESGFSRL</sequence>
<feature type="modified residue" description="N6-(pyridoxal phosphate)lysine" evidence="6">
    <location>
        <position position="222"/>
    </location>
</feature>
<dbReference type="PIRSF" id="PIRSF001434">
    <property type="entry name" value="CGS"/>
    <property type="match status" value="1"/>
</dbReference>
<organism evidence="8 9">
    <name type="scientific">Acetobacter aceti</name>
    <dbReference type="NCBI Taxonomy" id="435"/>
    <lineage>
        <taxon>Bacteria</taxon>
        <taxon>Pseudomonadati</taxon>
        <taxon>Pseudomonadota</taxon>
        <taxon>Alphaproteobacteria</taxon>
        <taxon>Acetobacterales</taxon>
        <taxon>Acetobacteraceae</taxon>
        <taxon>Acetobacter</taxon>
        <taxon>Acetobacter subgen. Acetobacter</taxon>
    </lineage>
</organism>
<dbReference type="GO" id="GO:0019346">
    <property type="term" value="P:transsulfuration"/>
    <property type="evidence" value="ECO:0007669"/>
    <property type="project" value="InterPro"/>
</dbReference>
<dbReference type="RefSeq" id="WP_099349207.1">
    <property type="nucleotide sequence ID" value="NZ_AP023326.1"/>
</dbReference>
<evidence type="ECO:0000256" key="6">
    <source>
        <dbReference type="PIRSR" id="PIRSR001434-2"/>
    </source>
</evidence>
<dbReference type="NCBIfam" id="TIGR01324">
    <property type="entry name" value="cysta_beta_ly_B"/>
    <property type="match status" value="1"/>
</dbReference>
<name>A0A6S6PPE8_ACEAC</name>
<evidence type="ECO:0000256" key="4">
    <source>
        <dbReference type="ARBA" id="ARBA00023239"/>
    </source>
</evidence>
<dbReference type="InterPro" id="IPR015424">
    <property type="entry name" value="PyrdxlP-dep_Trfase"/>
</dbReference>
<dbReference type="Gene3D" id="3.90.1150.10">
    <property type="entry name" value="Aspartate Aminotransferase, domain 1"/>
    <property type="match status" value="1"/>
</dbReference>
<proteinExistence type="inferred from homology"/>
<dbReference type="FunFam" id="3.40.640.10:FF:000046">
    <property type="entry name" value="Cystathionine gamma-lyase"/>
    <property type="match status" value="1"/>
</dbReference>
<dbReference type="Gene3D" id="3.40.640.10">
    <property type="entry name" value="Type I PLP-dependent aspartate aminotransferase-like (Major domain)"/>
    <property type="match status" value="1"/>
</dbReference>
<evidence type="ECO:0000256" key="3">
    <source>
        <dbReference type="ARBA" id="ARBA00022898"/>
    </source>
</evidence>
<evidence type="ECO:0000313" key="9">
    <source>
        <dbReference type="Proteomes" id="UP000515220"/>
    </source>
</evidence>
<keyword evidence="3 6" id="KW-0663">Pyridoxal phosphate</keyword>
<dbReference type="PANTHER" id="PTHR43500:SF1">
    <property type="entry name" value="CYSTATHIONINE BETA-LYASE-RELATED"/>
    <property type="match status" value="1"/>
</dbReference>
<protein>
    <submittedName>
        <fullName evidence="8">Cystathionine beta-lyase</fullName>
    </submittedName>
</protein>
<comment type="cofactor">
    <cofactor evidence="1 7">
        <name>pyridoxal 5'-phosphate</name>
        <dbReference type="ChEBI" id="CHEBI:597326"/>
    </cofactor>
</comment>
<dbReference type="InterPro" id="IPR015421">
    <property type="entry name" value="PyrdxlP-dep_Trfase_major"/>
</dbReference>
<keyword evidence="4 8" id="KW-0456">Lyase</keyword>
<gene>
    <name evidence="8" type="ORF">AAJCM20276_32800</name>
</gene>
<dbReference type="GO" id="GO:0019450">
    <property type="term" value="P:L-cysteine catabolic process to pyruvate"/>
    <property type="evidence" value="ECO:0007669"/>
    <property type="project" value="TreeGrafter"/>
</dbReference>
<evidence type="ECO:0000256" key="2">
    <source>
        <dbReference type="ARBA" id="ARBA00009077"/>
    </source>
</evidence>
<dbReference type="InterPro" id="IPR006233">
    <property type="entry name" value="Cys_b_lyase_bac"/>
</dbReference>
<reference evidence="8 9" key="1">
    <citation type="submission" date="2020-07" db="EMBL/GenBank/DDBJ databases">
        <title>Complete Genome Sequence of an acetic acid bacterium, Acetobacter aceti JCM20276.</title>
        <authorList>
            <person name="Hirose Y."/>
            <person name="Mihara H."/>
        </authorList>
    </citation>
    <scope>NUCLEOTIDE SEQUENCE [LARGE SCALE GENOMIC DNA]</scope>
    <source>
        <strain evidence="8 9">JCM20276</strain>
    </source>
</reference>
<dbReference type="InterPro" id="IPR000277">
    <property type="entry name" value="Cys/Met-Metab_PyrdxlP-dep_enz"/>
</dbReference>
<evidence type="ECO:0000256" key="7">
    <source>
        <dbReference type="RuleBase" id="RU362118"/>
    </source>
</evidence>
<accession>A0A6S6PPE8</accession>
<comment type="catalytic activity">
    <reaction evidence="5">
        <text>L,L-cystathionine + H2O = L-homocysteine + pyruvate + NH4(+)</text>
        <dbReference type="Rhea" id="RHEA:13965"/>
        <dbReference type="ChEBI" id="CHEBI:15361"/>
        <dbReference type="ChEBI" id="CHEBI:15377"/>
        <dbReference type="ChEBI" id="CHEBI:28938"/>
        <dbReference type="ChEBI" id="CHEBI:58161"/>
        <dbReference type="ChEBI" id="CHEBI:58199"/>
    </reaction>
</comment>
<dbReference type="SUPFAM" id="SSF53383">
    <property type="entry name" value="PLP-dependent transferases"/>
    <property type="match status" value="1"/>
</dbReference>
<dbReference type="GO" id="GO:0030170">
    <property type="term" value="F:pyridoxal phosphate binding"/>
    <property type="evidence" value="ECO:0007669"/>
    <property type="project" value="InterPro"/>
</dbReference>
<dbReference type="Proteomes" id="UP000515220">
    <property type="component" value="Chromosome"/>
</dbReference>
<evidence type="ECO:0000256" key="5">
    <source>
        <dbReference type="ARBA" id="ARBA00047517"/>
    </source>
</evidence>
<comment type="similarity">
    <text evidence="2 7">Belongs to the trans-sulfuration enzymes family.</text>
</comment>
<dbReference type="EMBL" id="AP023326">
    <property type="protein sequence ID" value="BCI68656.1"/>
    <property type="molecule type" value="Genomic_DNA"/>
</dbReference>